<keyword evidence="2" id="KW-1185">Reference proteome</keyword>
<sequence length="810" mass="93948">MTTLINLESYLECCQYAHLFGENVAKLIPNPKSLPNTYRDFCKKHLSQAFLPVPALVIAQPQTLSLRTKSLSQAISHIGFTIDDQRDDQIFIVREANSLKMRSFDVPQYLYANVYRYWSYASQLTTLTNSDKPLVIYDLDSFTPAQIIPFRFESSSNSIYKIPIIDTRSQSQYDGLKLSQSYETIYDTICYDLAGKIISDLGIESGIELENIIAIFSYIQKINLFQKIIPQCSSDRIPMIIEIGDTFYPYNLNLSELEKIVCKNLPIPELQNIITQNSNSYNFALVSSLIQLPILKQDLQQQFSTVMVDTSQNIFSQIWQQKIDKNFPLYGQHLDNISFFVARDKETIEISLPSINCYEGEQEKIQYASYLKNGKEEREFTLPIKSVNLQFKINGEPFISSETDKEQSYFIENQYFQETENNDVKIKIRFRTKPGITPKLEVLDNQNRVLHSKLVDYEHPVIESSRTSGFLPMAQILESRTEKSNRGLEIIHELNYISALRNFANSIARNIVSRRDIAQKISNFRSEWKDRVLPVKIKYQLPNGKWRDKISPVLITTSPNFVQIQNELRDTLEIYQSIARSFSSIFPRLTFDQNDDENTKKLINKSHSSLILIIGDSYAMTQFADLDFLHGIDILSRRDVRQWDERLRSAAKTACTQSRQIDYFNLFYRTTEDGNTAFYTNGIYLWGYARILMWYMDFKDLSVTNICKQHFNSLIIYCNSLNGSVSKHESYLRDVLIALIYLMTFRESDPEFVKKDSSVYGEAKSLCRKLDPHPIRSQKTIIEVPLNSFFDQLLDGNVTQEQVRNMIEID</sequence>
<organism evidence="1 2">
    <name type="scientific">Pseudanabaena cinerea FACHB-1277</name>
    <dbReference type="NCBI Taxonomy" id="2949581"/>
    <lineage>
        <taxon>Bacteria</taxon>
        <taxon>Bacillati</taxon>
        <taxon>Cyanobacteriota</taxon>
        <taxon>Cyanophyceae</taxon>
        <taxon>Pseudanabaenales</taxon>
        <taxon>Pseudanabaenaceae</taxon>
        <taxon>Pseudanabaena</taxon>
        <taxon>Pseudanabaena cinerea</taxon>
    </lineage>
</organism>
<dbReference type="AlphaFoldDB" id="A0A926UWE7"/>
<comment type="caution">
    <text evidence="1">The sequence shown here is derived from an EMBL/GenBank/DDBJ whole genome shotgun (WGS) entry which is preliminary data.</text>
</comment>
<dbReference type="Proteomes" id="UP000631421">
    <property type="component" value="Unassembled WGS sequence"/>
</dbReference>
<gene>
    <name evidence="1" type="ORF">H6F44_20410</name>
</gene>
<accession>A0A926UWE7</accession>
<dbReference type="EMBL" id="JACJPY010000107">
    <property type="protein sequence ID" value="MBD2152462.1"/>
    <property type="molecule type" value="Genomic_DNA"/>
</dbReference>
<proteinExistence type="predicted"/>
<dbReference type="RefSeq" id="WP_190352933.1">
    <property type="nucleotide sequence ID" value="NZ_JACJPY010000107.1"/>
</dbReference>
<name>A0A926UWE7_9CYAN</name>
<evidence type="ECO:0000313" key="2">
    <source>
        <dbReference type="Proteomes" id="UP000631421"/>
    </source>
</evidence>
<evidence type="ECO:0000313" key="1">
    <source>
        <dbReference type="EMBL" id="MBD2152462.1"/>
    </source>
</evidence>
<reference evidence="1" key="1">
    <citation type="journal article" date="2015" name="ISME J.">
        <title>Draft Genome Sequence of Streptomyces incarnatus NRRL8089, which Produces the Nucleoside Antibiotic Sinefungin.</title>
        <authorList>
            <person name="Oshima K."/>
            <person name="Hattori M."/>
            <person name="Shimizu H."/>
            <person name="Fukuda K."/>
            <person name="Nemoto M."/>
            <person name="Inagaki K."/>
            <person name="Tamura T."/>
        </authorList>
    </citation>
    <scope>NUCLEOTIDE SEQUENCE</scope>
    <source>
        <strain evidence="1">FACHB-1277</strain>
    </source>
</reference>
<protein>
    <submittedName>
        <fullName evidence="1">Uncharacterized protein</fullName>
    </submittedName>
</protein>
<reference evidence="1" key="2">
    <citation type="submission" date="2020-08" db="EMBL/GenBank/DDBJ databases">
        <authorList>
            <person name="Chen M."/>
            <person name="Teng W."/>
            <person name="Zhao L."/>
            <person name="Hu C."/>
            <person name="Zhou Y."/>
            <person name="Han B."/>
            <person name="Song L."/>
            <person name="Shu W."/>
        </authorList>
    </citation>
    <scope>NUCLEOTIDE SEQUENCE</scope>
    <source>
        <strain evidence="1">FACHB-1277</strain>
    </source>
</reference>